<proteinExistence type="predicted"/>
<dbReference type="EMBL" id="JAWZYT010000908">
    <property type="protein sequence ID" value="KAK4317641.1"/>
    <property type="molecule type" value="Genomic_DNA"/>
</dbReference>
<evidence type="ECO:0000313" key="3">
    <source>
        <dbReference type="Proteomes" id="UP001292094"/>
    </source>
</evidence>
<dbReference type="GO" id="GO:0015074">
    <property type="term" value="P:DNA integration"/>
    <property type="evidence" value="ECO:0007669"/>
    <property type="project" value="InterPro"/>
</dbReference>
<dbReference type="InterPro" id="IPR036397">
    <property type="entry name" value="RNaseH_sf"/>
</dbReference>
<evidence type="ECO:0000313" key="2">
    <source>
        <dbReference type="EMBL" id="KAK4317641.1"/>
    </source>
</evidence>
<comment type="caution">
    <text evidence="2">The sequence shown here is derived from an EMBL/GenBank/DDBJ whole genome shotgun (WGS) entry which is preliminary data.</text>
</comment>
<dbReference type="InterPro" id="IPR001584">
    <property type="entry name" value="Integrase_cat-core"/>
</dbReference>
<dbReference type="AlphaFoldDB" id="A0AAE1PZR3"/>
<sequence>MGTPALHPTPPDNGRKFVNAVISELSTLWPELKLVTGRPRHPQSQGAVERLNGVIQDKLKIWMHENMTSKWSVGVHFVQWQINISEHETIKTSPFKVMFGIEPKVGQASTVIPPNMLVNIRTEEYLDTILQNEAEVGGLMEAPQFAEARQLAAAGQEKNALRMTRRAIHLLSALEVGDNATLKVPEFDHGPSDSRNLLVVVLQRDEDLYQVGCREGRITTWYTAADMDPVKEKLLTPDEVPDVEMALRTAVTRYTGGQGYVKCACKTNCTTSRCSCTKKLLKCNSRCHPGRSCSNI</sequence>
<dbReference type="Gene3D" id="3.30.420.10">
    <property type="entry name" value="Ribonuclease H-like superfamily/Ribonuclease H"/>
    <property type="match status" value="1"/>
</dbReference>
<feature type="domain" description="Integrase catalytic" evidence="1">
    <location>
        <begin position="1"/>
        <end position="102"/>
    </location>
</feature>
<protein>
    <recommendedName>
        <fullName evidence="1">Integrase catalytic domain-containing protein</fullName>
    </recommendedName>
</protein>
<dbReference type="Proteomes" id="UP001292094">
    <property type="component" value="Unassembled WGS sequence"/>
</dbReference>
<gene>
    <name evidence="2" type="ORF">Pmani_011296</name>
</gene>
<dbReference type="SUPFAM" id="SSF53098">
    <property type="entry name" value="Ribonuclease H-like"/>
    <property type="match status" value="1"/>
</dbReference>
<keyword evidence="3" id="KW-1185">Reference proteome</keyword>
<dbReference type="InterPro" id="IPR012337">
    <property type="entry name" value="RNaseH-like_sf"/>
</dbReference>
<name>A0AAE1PZR3_9EUCA</name>
<dbReference type="GO" id="GO:0003676">
    <property type="term" value="F:nucleic acid binding"/>
    <property type="evidence" value="ECO:0007669"/>
    <property type="project" value="InterPro"/>
</dbReference>
<reference evidence="2" key="1">
    <citation type="submission" date="2023-11" db="EMBL/GenBank/DDBJ databases">
        <title>Genome assemblies of two species of porcelain crab, Petrolisthes cinctipes and Petrolisthes manimaculis (Anomura: Porcellanidae).</title>
        <authorList>
            <person name="Angst P."/>
        </authorList>
    </citation>
    <scope>NUCLEOTIDE SEQUENCE</scope>
    <source>
        <strain evidence="2">PB745_02</strain>
        <tissue evidence="2">Gill</tissue>
    </source>
</reference>
<evidence type="ECO:0000259" key="1">
    <source>
        <dbReference type="PROSITE" id="PS50994"/>
    </source>
</evidence>
<dbReference type="PROSITE" id="PS50994">
    <property type="entry name" value="INTEGRASE"/>
    <property type="match status" value="1"/>
</dbReference>
<accession>A0AAE1PZR3</accession>
<organism evidence="2 3">
    <name type="scientific">Petrolisthes manimaculis</name>
    <dbReference type="NCBI Taxonomy" id="1843537"/>
    <lineage>
        <taxon>Eukaryota</taxon>
        <taxon>Metazoa</taxon>
        <taxon>Ecdysozoa</taxon>
        <taxon>Arthropoda</taxon>
        <taxon>Crustacea</taxon>
        <taxon>Multicrustacea</taxon>
        <taxon>Malacostraca</taxon>
        <taxon>Eumalacostraca</taxon>
        <taxon>Eucarida</taxon>
        <taxon>Decapoda</taxon>
        <taxon>Pleocyemata</taxon>
        <taxon>Anomura</taxon>
        <taxon>Galatheoidea</taxon>
        <taxon>Porcellanidae</taxon>
        <taxon>Petrolisthes</taxon>
    </lineage>
</organism>